<name>A0A1F7ID78_9BACT</name>
<dbReference type="InterPro" id="IPR036265">
    <property type="entry name" value="HIT-like_sf"/>
</dbReference>
<dbReference type="InterPro" id="IPR011146">
    <property type="entry name" value="HIT-like"/>
</dbReference>
<protein>
    <recommendedName>
        <fullName evidence="4">HIT domain-containing protein</fullName>
    </recommendedName>
</protein>
<gene>
    <name evidence="5" type="ORF">A2954_06880</name>
</gene>
<dbReference type="Gene3D" id="3.30.428.10">
    <property type="entry name" value="HIT-like"/>
    <property type="match status" value="1"/>
</dbReference>
<comment type="caution">
    <text evidence="5">The sequence shown here is derived from an EMBL/GenBank/DDBJ whole genome shotgun (WGS) entry which is preliminary data.</text>
</comment>
<dbReference type="GO" id="GO:0003824">
    <property type="term" value="F:catalytic activity"/>
    <property type="evidence" value="ECO:0007669"/>
    <property type="project" value="InterPro"/>
</dbReference>
<feature type="domain" description="HIT" evidence="4">
    <location>
        <begin position="1"/>
        <end position="92"/>
    </location>
</feature>
<dbReference type="Pfam" id="PF01230">
    <property type="entry name" value="HIT"/>
    <property type="match status" value="1"/>
</dbReference>
<organism evidence="5 6">
    <name type="scientific">Candidatus Roizmanbacteria bacterium RIFCSPLOWO2_01_FULL_37_12</name>
    <dbReference type="NCBI Taxonomy" id="1802056"/>
    <lineage>
        <taxon>Bacteria</taxon>
        <taxon>Candidatus Roizmaniibacteriota</taxon>
    </lineage>
</organism>
<dbReference type="Proteomes" id="UP000177698">
    <property type="component" value="Unassembled WGS sequence"/>
</dbReference>
<dbReference type="AlphaFoldDB" id="A0A1F7ID78"/>
<evidence type="ECO:0000256" key="3">
    <source>
        <dbReference type="PROSITE-ProRule" id="PRU00464"/>
    </source>
</evidence>
<dbReference type="PROSITE" id="PS51084">
    <property type="entry name" value="HIT_2"/>
    <property type="match status" value="1"/>
</dbReference>
<proteinExistence type="predicted"/>
<dbReference type="GO" id="GO:0009117">
    <property type="term" value="P:nucleotide metabolic process"/>
    <property type="evidence" value="ECO:0007669"/>
    <property type="project" value="TreeGrafter"/>
</dbReference>
<dbReference type="SUPFAM" id="SSF54197">
    <property type="entry name" value="HIT-like"/>
    <property type="match status" value="1"/>
</dbReference>
<dbReference type="PANTHER" id="PTHR46648:SF1">
    <property type="entry name" value="ADENOSINE 5'-MONOPHOSPHORAMIDASE HNT1"/>
    <property type="match status" value="1"/>
</dbReference>
<dbReference type="InterPro" id="IPR001310">
    <property type="entry name" value="Histidine_triad_HIT"/>
</dbReference>
<dbReference type="EMBL" id="MGAG01000013">
    <property type="protein sequence ID" value="OGK41315.1"/>
    <property type="molecule type" value="Genomic_DNA"/>
</dbReference>
<evidence type="ECO:0000259" key="4">
    <source>
        <dbReference type="PROSITE" id="PS51084"/>
    </source>
</evidence>
<evidence type="ECO:0000313" key="6">
    <source>
        <dbReference type="Proteomes" id="UP000177698"/>
    </source>
</evidence>
<dbReference type="STRING" id="1802056.A2954_06880"/>
<evidence type="ECO:0000256" key="1">
    <source>
        <dbReference type="PIRSR" id="PIRSR601310-1"/>
    </source>
</evidence>
<feature type="short sequence motif" description="Histidine triad motif" evidence="2 3">
    <location>
        <begin position="77"/>
        <end position="81"/>
    </location>
</feature>
<reference evidence="5 6" key="1">
    <citation type="journal article" date="2016" name="Nat. Commun.">
        <title>Thousands of microbial genomes shed light on interconnected biogeochemical processes in an aquifer system.</title>
        <authorList>
            <person name="Anantharaman K."/>
            <person name="Brown C.T."/>
            <person name="Hug L.A."/>
            <person name="Sharon I."/>
            <person name="Castelle C.J."/>
            <person name="Probst A.J."/>
            <person name="Thomas B.C."/>
            <person name="Singh A."/>
            <person name="Wilkins M.J."/>
            <person name="Karaoz U."/>
            <person name="Brodie E.L."/>
            <person name="Williams K.H."/>
            <person name="Hubbard S.S."/>
            <person name="Banfield J.F."/>
        </authorList>
    </citation>
    <scope>NUCLEOTIDE SEQUENCE [LARGE SCALE GENOMIC DNA]</scope>
</reference>
<evidence type="ECO:0000313" key="5">
    <source>
        <dbReference type="EMBL" id="OGK41315.1"/>
    </source>
</evidence>
<evidence type="ECO:0000256" key="2">
    <source>
        <dbReference type="PIRSR" id="PIRSR601310-3"/>
    </source>
</evidence>
<sequence>MIFSTKNFVFFLDNFPIIKGHSLLAPKNHIRKESKIPKDQWSEYIELSNKAYQYIKKKYSRYPLVFINAPQDQSVKHFHKHFIPGYFGYLGVSKALTNFLKENKNV</sequence>
<feature type="active site" description="Tele-AMP-histidine intermediate" evidence="1">
    <location>
        <position position="79"/>
    </location>
</feature>
<accession>A0A1F7ID78</accession>
<dbReference type="PANTHER" id="PTHR46648">
    <property type="entry name" value="HIT FAMILY PROTEIN 1"/>
    <property type="match status" value="1"/>
</dbReference>